<accession>A0A937G4S7</accession>
<name>A0A937G4S7_9BACT</name>
<dbReference type="AlphaFoldDB" id="A0A937G4S7"/>
<gene>
    <name evidence="1" type="ORF">JMN32_26970</name>
</gene>
<protein>
    <submittedName>
        <fullName evidence="1">Uncharacterized protein</fullName>
    </submittedName>
</protein>
<evidence type="ECO:0000313" key="1">
    <source>
        <dbReference type="EMBL" id="MBL6449985.1"/>
    </source>
</evidence>
<evidence type="ECO:0000313" key="2">
    <source>
        <dbReference type="Proteomes" id="UP000614216"/>
    </source>
</evidence>
<organism evidence="1 2">
    <name type="scientific">Fulvivirga marina</name>
    <dbReference type="NCBI Taxonomy" id="2494733"/>
    <lineage>
        <taxon>Bacteria</taxon>
        <taxon>Pseudomonadati</taxon>
        <taxon>Bacteroidota</taxon>
        <taxon>Cytophagia</taxon>
        <taxon>Cytophagales</taxon>
        <taxon>Fulvivirgaceae</taxon>
        <taxon>Fulvivirga</taxon>
    </lineage>
</organism>
<comment type="caution">
    <text evidence="1">The sequence shown here is derived from an EMBL/GenBank/DDBJ whole genome shotgun (WGS) entry which is preliminary data.</text>
</comment>
<reference evidence="1" key="1">
    <citation type="submission" date="2021-01" db="EMBL/GenBank/DDBJ databases">
        <title>Fulvivirga kasyanovii gen. nov., sp nov., a novel member of the phylum Bacteroidetes isolated from seawater in a mussel farm.</title>
        <authorList>
            <person name="Zhao L.-H."/>
            <person name="Wang Z.-J."/>
        </authorList>
    </citation>
    <scope>NUCLEOTIDE SEQUENCE</scope>
    <source>
        <strain evidence="1">29W222</strain>
    </source>
</reference>
<dbReference type="EMBL" id="JAEUGD010000068">
    <property type="protein sequence ID" value="MBL6449985.1"/>
    <property type="molecule type" value="Genomic_DNA"/>
</dbReference>
<dbReference type="Proteomes" id="UP000614216">
    <property type="component" value="Unassembled WGS sequence"/>
</dbReference>
<sequence length="154" mass="17428">MIEKFKNLTQEEVEVMYKVPVLVSILIAGADNEIDRSEIKEAVSLSKIKQSNAREDLIDYYKGVGKDFEDKIKVMIQQYPVSAEERNPIIISELEKLNNILPKLDNRFAVEFYSSIKDFAKKIAESSGGLLGYMAVGYEESKLIALDMISDPTK</sequence>
<dbReference type="RefSeq" id="WP_202859529.1">
    <property type="nucleotide sequence ID" value="NZ_JAEUGD010000068.1"/>
</dbReference>
<keyword evidence="2" id="KW-1185">Reference proteome</keyword>
<proteinExistence type="predicted"/>